<dbReference type="CDD" id="cd23935">
    <property type="entry name" value="AGPR_2_C"/>
    <property type="match status" value="1"/>
</dbReference>
<dbReference type="RefSeq" id="WP_219747059.1">
    <property type="nucleotide sequence ID" value="NZ_JAHXZN010000001.1"/>
</dbReference>
<gene>
    <name evidence="6 9" type="primary">argC</name>
    <name evidence="9" type="ORF">KZ820_02145</name>
</gene>
<feature type="domain" description="Semialdehyde dehydrogenase NAD-binding" evidence="8">
    <location>
        <begin position="4"/>
        <end position="105"/>
    </location>
</feature>
<proteinExistence type="inferred from homology"/>
<comment type="function">
    <text evidence="6">Catalyzes the NADPH-dependent reduction of N-acetyl-5-glutamyl phosphate to yield N-acetyl-L-glutamate 5-semialdehyde.</text>
</comment>
<evidence type="ECO:0000256" key="6">
    <source>
        <dbReference type="HAMAP-Rule" id="MF_01110"/>
    </source>
</evidence>
<dbReference type="Pfam" id="PF01118">
    <property type="entry name" value="Semialdhyde_dh"/>
    <property type="match status" value="1"/>
</dbReference>
<comment type="similarity">
    <text evidence="6">Belongs to the NAGSA dehydrogenase family. Type 2 subfamily.</text>
</comment>
<comment type="subcellular location">
    <subcellularLocation>
        <location evidence="6">Cytoplasm</location>
    </subcellularLocation>
</comment>
<dbReference type="SUPFAM" id="SSF51735">
    <property type="entry name" value="NAD(P)-binding Rossmann-fold domains"/>
    <property type="match status" value="1"/>
</dbReference>
<dbReference type="GO" id="GO:0003942">
    <property type="term" value="F:N-acetyl-gamma-glutamyl-phosphate reductase activity"/>
    <property type="evidence" value="ECO:0007669"/>
    <property type="project" value="UniProtKB-EC"/>
</dbReference>
<dbReference type="PROSITE" id="PS01224">
    <property type="entry name" value="ARGC"/>
    <property type="match status" value="1"/>
</dbReference>
<organism evidence="9 10">
    <name type="scientific">Sphingomonas citri</name>
    <dbReference type="NCBI Taxonomy" id="2862499"/>
    <lineage>
        <taxon>Bacteria</taxon>
        <taxon>Pseudomonadati</taxon>
        <taxon>Pseudomonadota</taxon>
        <taxon>Alphaproteobacteria</taxon>
        <taxon>Sphingomonadales</taxon>
        <taxon>Sphingomonadaceae</taxon>
        <taxon>Sphingomonas</taxon>
    </lineage>
</organism>
<accession>A0ABS7BIS1</accession>
<dbReference type="PANTHER" id="PTHR32338">
    <property type="entry name" value="N-ACETYL-GAMMA-GLUTAMYL-PHOSPHATE REDUCTASE, CHLOROPLASTIC-RELATED-RELATED"/>
    <property type="match status" value="1"/>
</dbReference>
<feature type="active site" evidence="6 7">
    <location>
        <position position="116"/>
    </location>
</feature>
<dbReference type="InterPro" id="IPR058924">
    <property type="entry name" value="AGPR_dimerisation_dom"/>
</dbReference>
<dbReference type="InterPro" id="IPR023013">
    <property type="entry name" value="AGPR_AS"/>
</dbReference>
<keyword evidence="3 6" id="KW-0028">Amino-acid biosynthesis</keyword>
<dbReference type="NCBIfam" id="TIGR01851">
    <property type="entry name" value="argC_other"/>
    <property type="match status" value="1"/>
</dbReference>
<dbReference type="InterPro" id="IPR036291">
    <property type="entry name" value="NAD(P)-bd_dom_sf"/>
</dbReference>
<evidence type="ECO:0000256" key="2">
    <source>
        <dbReference type="ARBA" id="ARBA00022571"/>
    </source>
</evidence>
<keyword evidence="2 6" id="KW-0055">Arginine biosynthesis</keyword>
<dbReference type="SUPFAM" id="SSF55347">
    <property type="entry name" value="Glyceraldehyde-3-phosphate dehydrogenase-like, C-terminal domain"/>
    <property type="match status" value="1"/>
</dbReference>
<dbReference type="EC" id="1.2.1.38" evidence="6"/>
<dbReference type="InterPro" id="IPR050085">
    <property type="entry name" value="AGPR"/>
</dbReference>
<dbReference type="EMBL" id="JAHXZN010000001">
    <property type="protein sequence ID" value="MBW6529526.1"/>
    <property type="molecule type" value="Genomic_DNA"/>
</dbReference>
<evidence type="ECO:0000256" key="3">
    <source>
        <dbReference type="ARBA" id="ARBA00022605"/>
    </source>
</evidence>
<dbReference type="Pfam" id="PF22698">
    <property type="entry name" value="Semialdhyde_dhC_1"/>
    <property type="match status" value="1"/>
</dbReference>
<sequence>MTVSVFIDGAAGTTGLEIRERLAGRGDVALVTIDEVRRRDHAARAEALNDADVVILCLPDDAAREAVAMIANDRTRVIDASTAHRVAPDWTYGLAELEPDQADRIASARLVANPGCYPTGFLALVRPLVRAGLLAADAPLSVNATSGYSGGGKAMIAEFEGGEAATAFRPYALALAHKHVGEMTRHAGLTVAPIFQPAVARTYRGMVVQVPLHLSQLARSFTLNDLSEVLAAAYDGERVVRFAHEAATVVKIEDDAGTDRMTLRVVGNQASGQALLIATLDNLGKGAAGAAVQNLNIMAGFDPVAGLTL</sequence>
<evidence type="ECO:0000259" key="8">
    <source>
        <dbReference type="SMART" id="SM00859"/>
    </source>
</evidence>
<evidence type="ECO:0000313" key="9">
    <source>
        <dbReference type="EMBL" id="MBW6529526.1"/>
    </source>
</evidence>
<dbReference type="InterPro" id="IPR010136">
    <property type="entry name" value="AGPR_type-2"/>
</dbReference>
<reference evidence="9 10" key="1">
    <citation type="submission" date="2021-07" db="EMBL/GenBank/DDBJ databases">
        <title>Sphingomonas sp.</title>
        <authorList>
            <person name="Feng G."/>
            <person name="Li J."/>
            <person name="Pan M."/>
        </authorList>
    </citation>
    <scope>NUCLEOTIDE SEQUENCE [LARGE SCALE GENOMIC DNA]</scope>
    <source>
        <strain evidence="9 10">RRHST34</strain>
    </source>
</reference>
<name>A0ABS7BIS1_9SPHN</name>
<evidence type="ECO:0000256" key="5">
    <source>
        <dbReference type="ARBA" id="ARBA00023002"/>
    </source>
</evidence>
<dbReference type="InterPro" id="IPR000534">
    <property type="entry name" value="Semialdehyde_DH_NAD-bd"/>
</dbReference>
<comment type="caution">
    <text evidence="9">The sequence shown here is derived from an EMBL/GenBank/DDBJ whole genome shotgun (WGS) entry which is preliminary data.</text>
</comment>
<keyword evidence="4 6" id="KW-0521">NADP</keyword>
<dbReference type="Gene3D" id="3.30.360.10">
    <property type="entry name" value="Dihydrodipicolinate Reductase, domain 2"/>
    <property type="match status" value="1"/>
</dbReference>
<evidence type="ECO:0000256" key="7">
    <source>
        <dbReference type="PROSITE-ProRule" id="PRU10010"/>
    </source>
</evidence>
<evidence type="ECO:0000313" key="10">
    <source>
        <dbReference type="Proteomes" id="UP000759103"/>
    </source>
</evidence>
<evidence type="ECO:0000256" key="4">
    <source>
        <dbReference type="ARBA" id="ARBA00022857"/>
    </source>
</evidence>
<dbReference type="HAMAP" id="MF_01110">
    <property type="entry name" value="ArgC_type2"/>
    <property type="match status" value="1"/>
</dbReference>
<comment type="pathway">
    <text evidence="6">Amino-acid biosynthesis; L-arginine biosynthesis; N(2)-acetyl-L-ornithine from L-glutamate: step 3/4.</text>
</comment>
<dbReference type="Proteomes" id="UP000759103">
    <property type="component" value="Unassembled WGS sequence"/>
</dbReference>
<comment type="catalytic activity">
    <reaction evidence="6">
        <text>N-acetyl-L-glutamate 5-semialdehyde + phosphate + NADP(+) = N-acetyl-L-glutamyl 5-phosphate + NADPH + H(+)</text>
        <dbReference type="Rhea" id="RHEA:21588"/>
        <dbReference type="ChEBI" id="CHEBI:15378"/>
        <dbReference type="ChEBI" id="CHEBI:29123"/>
        <dbReference type="ChEBI" id="CHEBI:43474"/>
        <dbReference type="ChEBI" id="CHEBI:57783"/>
        <dbReference type="ChEBI" id="CHEBI:57936"/>
        <dbReference type="ChEBI" id="CHEBI:58349"/>
        <dbReference type="EC" id="1.2.1.38"/>
    </reaction>
</comment>
<evidence type="ECO:0000256" key="1">
    <source>
        <dbReference type="ARBA" id="ARBA00022490"/>
    </source>
</evidence>
<dbReference type="CDD" id="cd17896">
    <property type="entry name" value="AGPR_2_N"/>
    <property type="match status" value="1"/>
</dbReference>
<keyword evidence="10" id="KW-1185">Reference proteome</keyword>
<dbReference type="PANTHER" id="PTHR32338:SF10">
    <property type="entry name" value="N-ACETYL-GAMMA-GLUTAMYL-PHOSPHATE REDUCTASE, CHLOROPLASTIC-RELATED"/>
    <property type="match status" value="1"/>
</dbReference>
<dbReference type="SMART" id="SM00859">
    <property type="entry name" value="Semialdhyde_dh"/>
    <property type="match status" value="1"/>
</dbReference>
<dbReference type="Gene3D" id="3.40.50.720">
    <property type="entry name" value="NAD(P)-binding Rossmann-like Domain"/>
    <property type="match status" value="1"/>
</dbReference>
<keyword evidence="5 6" id="KW-0560">Oxidoreductase</keyword>
<keyword evidence="1 6" id="KW-0963">Cytoplasm</keyword>
<protein>
    <recommendedName>
        <fullName evidence="6">N-acetyl-gamma-glutamyl-phosphate reductase</fullName>
        <shortName evidence="6">AGPR</shortName>
        <ecNumber evidence="6">1.2.1.38</ecNumber>
    </recommendedName>
    <alternativeName>
        <fullName evidence="6">N-acetyl-glutamate semialdehyde dehydrogenase</fullName>
        <shortName evidence="6">NAGSA dehydrogenase</shortName>
    </alternativeName>
</protein>